<keyword evidence="2" id="KW-1185">Reference proteome</keyword>
<sequence length="83" mass="8843">MNTQSYENIVNRTGHSGISFVHTPSSRSLPTGLNHQPLPKWANNLVAVVGLGVASCTEVGGVKIAEMLNNSFDEPGVSKKHKS</sequence>
<name>A0A8J5IL51_9STRA</name>
<comment type="caution">
    <text evidence="1">The sequence shown here is derived from an EMBL/GenBank/DDBJ whole genome shotgun (WGS) entry which is preliminary data.</text>
</comment>
<accession>A0A8J5IL51</accession>
<proteinExistence type="predicted"/>
<organism evidence="1 2">
    <name type="scientific">Phytophthora aleatoria</name>
    <dbReference type="NCBI Taxonomy" id="2496075"/>
    <lineage>
        <taxon>Eukaryota</taxon>
        <taxon>Sar</taxon>
        <taxon>Stramenopiles</taxon>
        <taxon>Oomycota</taxon>
        <taxon>Peronosporomycetes</taxon>
        <taxon>Peronosporales</taxon>
        <taxon>Peronosporaceae</taxon>
        <taxon>Phytophthora</taxon>
    </lineage>
</organism>
<evidence type="ECO:0000313" key="2">
    <source>
        <dbReference type="Proteomes" id="UP000709295"/>
    </source>
</evidence>
<evidence type="ECO:0000313" key="1">
    <source>
        <dbReference type="EMBL" id="KAG6965056.1"/>
    </source>
</evidence>
<dbReference type="Proteomes" id="UP000709295">
    <property type="component" value="Unassembled WGS sequence"/>
</dbReference>
<gene>
    <name evidence="1" type="ORF">JG688_00007384</name>
</gene>
<reference evidence="1" key="1">
    <citation type="submission" date="2021-01" db="EMBL/GenBank/DDBJ databases">
        <title>Phytophthora aleatoria, a newly-described species from Pinus radiata is distinct from Phytophthora cactorum isolates based on comparative genomics.</title>
        <authorList>
            <person name="Mcdougal R."/>
            <person name="Panda P."/>
            <person name="Williams N."/>
            <person name="Studholme D.J."/>
        </authorList>
    </citation>
    <scope>NUCLEOTIDE SEQUENCE</scope>
    <source>
        <strain evidence="1">NZFS 4037</strain>
    </source>
</reference>
<protein>
    <submittedName>
        <fullName evidence="1">Uncharacterized protein</fullName>
    </submittedName>
</protein>
<dbReference type="EMBL" id="JAENGY010000353">
    <property type="protein sequence ID" value="KAG6965056.1"/>
    <property type="molecule type" value="Genomic_DNA"/>
</dbReference>
<dbReference type="AlphaFoldDB" id="A0A8J5IL51"/>